<protein>
    <submittedName>
        <fullName evidence="3">Type II secretion system protein</fullName>
    </submittedName>
</protein>
<evidence type="ECO:0000256" key="1">
    <source>
        <dbReference type="SAM" id="Phobius"/>
    </source>
</evidence>
<accession>A0ABV4U3Z2</accession>
<feature type="transmembrane region" description="Helical" evidence="1">
    <location>
        <begin position="48"/>
        <end position="71"/>
    </location>
</feature>
<dbReference type="NCBIfam" id="TIGR02532">
    <property type="entry name" value="IV_pilin_GFxxxE"/>
    <property type="match status" value="1"/>
</dbReference>
<dbReference type="PANTHER" id="PTHR30093">
    <property type="entry name" value="GENERAL SECRETION PATHWAY PROTEIN G"/>
    <property type="match status" value="1"/>
</dbReference>
<gene>
    <name evidence="3" type="ORF">ACERK3_08440</name>
</gene>
<evidence type="ECO:0000313" key="4">
    <source>
        <dbReference type="Proteomes" id="UP001575105"/>
    </source>
</evidence>
<keyword evidence="4" id="KW-1185">Reference proteome</keyword>
<feature type="domain" description="DUF1559" evidence="2">
    <location>
        <begin position="72"/>
        <end position="131"/>
    </location>
</feature>
<organism evidence="3 4">
    <name type="scientific">Natronomicrosphaera hydrolytica</name>
    <dbReference type="NCBI Taxonomy" id="3242702"/>
    <lineage>
        <taxon>Bacteria</taxon>
        <taxon>Pseudomonadati</taxon>
        <taxon>Planctomycetota</taxon>
        <taxon>Phycisphaerae</taxon>
        <taxon>Phycisphaerales</taxon>
        <taxon>Phycisphaeraceae</taxon>
        <taxon>Natronomicrosphaera</taxon>
    </lineage>
</organism>
<comment type="caution">
    <text evidence="3">The sequence shown here is derived from an EMBL/GenBank/DDBJ whole genome shotgun (WGS) entry which is preliminary data.</text>
</comment>
<keyword evidence="1" id="KW-0812">Transmembrane</keyword>
<dbReference type="InterPro" id="IPR011453">
    <property type="entry name" value="DUF1559"/>
</dbReference>
<dbReference type="InterPro" id="IPR012902">
    <property type="entry name" value="N_methyl_site"/>
</dbReference>
<proteinExistence type="predicted"/>
<dbReference type="Proteomes" id="UP001575105">
    <property type="component" value="Unassembled WGS sequence"/>
</dbReference>
<keyword evidence="1" id="KW-1133">Transmembrane helix</keyword>
<dbReference type="PROSITE" id="PS00409">
    <property type="entry name" value="PROKAR_NTER_METHYL"/>
    <property type="match status" value="1"/>
</dbReference>
<dbReference type="Pfam" id="PF07963">
    <property type="entry name" value="N_methyl"/>
    <property type="match status" value="1"/>
</dbReference>
<reference evidence="3 4" key="1">
    <citation type="submission" date="2024-08" db="EMBL/GenBank/DDBJ databases">
        <title>Whole-genome sequencing of halo(alkali)philic microorganisms from hypersaline lakes.</title>
        <authorList>
            <person name="Sorokin D.Y."/>
            <person name="Merkel A.Y."/>
            <person name="Messina E."/>
            <person name="Yakimov M."/>
        </authorList>
    </citation>
    <scope>NUCLEOTIDE SEQUENCE [LARGE SCALE GENOMIC DNA]</scope>
    <source>
        <strain evidence="3 4">AB-hyl4</strain>
    </source>
</reference>
<name>A0ABV4U3Z2_9BACT</name>
<sequence length="276" mass="30257">MANSCGPGHLGGAVPVGDVMLRRRLPSPKHLLGGRLDRQRANALQAGFTLIELLVVISIIALLIALLLPALQSARESARNVQCGTHLRSLGMGLFLYADDYRDTLPPGFGFREDGSARGPWQDAQNPQNVANWARGVSGYAGFNHNTNLWSGNRTTTGIFECPTAAPEHHLPNTWYAMPRALSTTSAFGGQWRPLASLEQPGATVGLLDGFRNLPTLDWWVSELGNVVSDETNRRIYRHRGMTDNFLFLDGHVTPLGEGSEGEGEELEGHYIAWYR</sequence>
<keyword evidence="1" id="KW-0472">Membrane</keyword>
<evidence type="ECO:0000313" key="3">
    <source>
        <dbReference type="EMBL" id="MFA9478322.1"/>
    </source>
</evidence>
<dbReference type="PANTHER" id="PTHR30093:SF2">
    <property type="entry name" value="TYPE II SECRETION SYSTEM PROTEIN H"/>
    <property type="match status" value="1"/>
</dbReference>
<dbReference type="Gene3D" id="3.30.700.10">
    <property type="entry name" value="Glycoprotein, Type 4 Pilin"/>
    <property type="match status" value="1"/>
</dbReference>
<evidence type="ECO:0000259" key="2">
    <source>
        <dbReference type="Pfam" id="PF07596"/>
    </source>
</evidence>
<dbReference type="Pfam" id="PF07596">
    <property type="entry name" value="SBP_bac_10"/>
    <property type="match status" value="1"/>
</dbReference>
<dbReference type="InterPro" id="IPR045584">
    <property type="entry name" value="Pilin-like"/>
</dbReference>
<dbReference type="EMBL" id="JBGUBD010000004">
    <property type="protein sequence ID" value="MFA9478322.1"/>
    <property type="molecule type" value="Genomic_DNA"/>
</dbReference>
<dbReference type="RefSeq" id="WP_425345244.1">
    <property type="nucleotide sequence ID" value="NZ_JBGUBD010000004.1"/>
</dbReference>
<dbReference type="SUPFAM" id="SSF54523">
    <property type="entry name" value="Pili subunits"/>
    <property type="match status" value="1"/>
</dbReference>